<reference evidence="10 11" key="1">
    <citation type="submission" date="2019-03" db="EMBL/GenBank/DDBJ databases">
        <title>Genomic Encyclopedia of Type Strains, Phase IV (KMG-IV): sequencing the most valuable type-strain genomes for metagenomic binning, comparative biology and taxonomic classification.</title>
        <authorList>
            <person name="Goeker M."/>
        </authorList>
    </citation>
    <scope>NUCLEOTIDE SEQUENCE [LARGE SCALE GENOMIC DNA]</scope>
    <source>
        <strain evidence="10 11">DSM 13328</strain>
    </source>
</reference>
<dbReference type="InterPro" id="IPR039074">
    <property type="entry name" value="GGGP/HepGP_synthase_I"/>
</dbReference>
<gene>
    <name evidence="10" type="ORF">C7391_1334</name>
</gene>
<evidence type="ECO:0000256" key="8">
    <source>
        <dbReference type="ARBA" id="ARBA00047288"/>
    </source>
</evidence>
<keyword evidence="6 9" id="KW-0594">Phospholipid biosynthesis</keyword>
<keyword evidence="2 9" id="KW-0808">Transferase</keyword>
<evidence type="ECO:0000313" key="11">
    <source>
        <dbReference type="Proteomes" id="UP000294855"/>
    </source>
</evidence>
<evidence type="ECO:0000256" key="5">
    <source>
        <dbReference type="ARBA" id="ARBA00023098"/>
    </source>
</evidence>
<feature type="binding site" evidence="9">
    <location>
        <position position="52"/>
    </location>
    <ligand>
        <name>Mg(2+)</name>
        <dbReference type="ChEBI" id="CHEBI:18420"/>
    </ligand>
</feature>
<protein>
    <recommendedName>
        <fullName evidence="9">Geranylgeranylglyceryl phosphate synthase</fullName>
        <shortName evidence="9">GGGP synthase</shortName>
        <shortName evidence="9">GGGPS</shortName>
        <ecNumber evidence="9">2.5.1.41</ecNumber>
    </recommendedName>
    <alternativeName>
        <fullName evidence="9">(S)-3-O-geranylgeranylglyceryl phosphate synthase</fullName>
    </alternativeName>
    <alternativeName>
        <fullName evidence="9">Phosphoglycerol geranylgeranyltransferase</fullName>
    </alternativeName>
</protein>
<evidence type="ECO:0000313" key="10">
    <source>
        <dbReference type="EMBL" id="TDQ67783.1"/>
    </source>
</evidence>
<dbReference type="GO" id="GO:0047294">
    <property type="term" value="F:phosphoglycerol geranylgeranyltransferase activity"/>
    <property type="evidence" value="ECO:0007669"/>
    <property type="project" value="UniProtKB-UniRule"/>
</dbReference>
<dbReference type="CDD" id="cd02812">
    <property type="entry name" value="PcrB_like"/>
    <property type="match status" value="1"/>
</dbReference>
<dbReference type="NCBIfam" id="TIGR01768">
    <property type="entry name" value="GGGP-family"/>
    <property type="match status" value="1"/>
</dbReference>
<dbReference type="UniPathway" id="UPA00940"/>
<keyword evidence="1 9" id="KW-0444">Lipid biosynthesis</keyword>
<dbReference type="Gene3D" id="3.20.20.390">
    <property type="entry name" value="FMN-linked oxidoreductases"/>
    <property type="match status" value="1"/>
</dbReference>
<comment type="function">
    <text evidence="9">Prenyltransferase that catalyzes the transfer of the geranylgeranyl moiety of geranylgeranyl diphosphate (GGPP) to the C3 hydroxyl of sn-glycerol-1-phosphate (G1P). This reaction is the first ether-bond-formation step in the biosynthesis of archaeal membrane lipids.</text>
</comment>
<dbReference type="SUPFAM" id="SSF51395">
    <property type="entry name" value="FMN-linked oxidoreductases"/>
    <property type="match status" value="1"/>
</dbReference>
<keyword evidence="7 9" id="KW-1208">Phospholipid metabolism</keyword>
<dbReference type="RefSeq" id="WP_133517787.1">
    <property type="nucleotide sequence ID" value="NZ_JAHDUW010000001.1"/>
</dbReference>
<comment type="similarity">
    <text evidence="9">Belongs to the GGGP/HepGP synthase family. Group II subfamily.</text>
</comment>
<keyword evidence="11" id="KW-1185">Reference proteome</keyword>
<comment type="subcellular location">
    <subcellularLocation>
        <location evidence="9">Cytoplasm</location>
    </subcellularLocation>
</comment>
<dbReference type="PANTHER" id="PTHR40029">
    <property type="match status" value="1"/>
</dbReference>
<feature type="binding site" evidence="9">
    <location>
        <begin position="225"/>
        <end position="226"/>
    </location>
    <ligand>
        <name>sn-glycerol 1-phosphate</name>
        <dbReference type="ChEBI" id="CHEBI:57685"/>
    </ligand>
</feature>
<dbReference type="GO" id="GO:0000287">
    <property type="term" value="F:magnesium ion binding"/>
    <property type="evidence" value="ECO:0007669"/>
    <property type="project" value="UniProtKB-UniRule"/>
</dbReference>
<comment type="caution">
    <text evidence="9">Lacks conserved residue(s) required for the propagation of feature annotation.</text>
</comment>
<keyword evidence="5 9" id="KW-0443">Lipid metabolism</keyword>
<evidence type="ECO:0000256" key="3">
    <source>
        <dbReference type="ARBA" id="ARBA00022723"/>
    </source>
</evidence>
<dbReference type="InterPro" id="IPR038597">
    <property type="entry name" value="GGGP/HepGP_synthase_sf"/>
</dbReference>
<evidence type="ECO:0000256" key="7">
    <source>
        <dbReference type="ARBA" id="ARBA00023264"/>
    </source>
</evidence>
<feature type="binding site" evidence="9">
    <location>
        <position position="23"/>
    </location>
    <ligand>
        <name>Mg(2+)</name>
        <dbReference type="ChEBI" id="CHEBI:18420"/>
    </ligand>
</feature>
<sequence length="251" mass="26135">MTVEEYLSEIIQKEGVAHVTLIDPASQKPEEAVRLATEAVAGGTNAIMLGGSTDAGGQILDLTAKMIKENVSVPIILFPGSTSGFTTQADCVLFMSLLNSRDPHYIVGNQMLGALTLYKTGMESIPMAYLVCEPGGTVGWVGDAKLLPRAKPELAAAYALTGKYYGMRYTYLEAGSGADSPLPPEMIGTVKHVLKDSVLIVGGGIRDGKAAAICAKAGADIIVTGTAIEKADDVKALTAEIVMGAKMGKKA</sequence>
<evidence type="ECO:0000256" key="4">
    <source>
        <dbReference type="ARBA" id="ARBA00022842"/>
    </source>
</evidence>
<dbReference type="GO" id="GO:0005737">
    <property type="term" value="C:cytoplasm"/>
    <property type="evidence" value="ECO:0007669"/>
    <property type="project" value="UniProtKB-SubCell"/>
</dbReference>
<dbReference type="AlphaFoldDB" id="A0A484F3A4"/>
<feature type="binding site" evidence="9">
    <location>
        <begin position="203"/>
        <end position="204"/>
    </location>
    <ligand>
        <name>sn-glycerol 1-phosphate</name>
        <dbReference type="ChEBI" id="CHEBI:57685"/>
    </ligand>
</feature>
<dbReference type="OrthoDB" id="7409at2157"/>
<dbReference type="Proteomes" id="UP000294855">
    <property type="component" value="Unassembled WGS sequence"/>
</dbReference>
<comment type="caution">
    <text evidence="10">The sequence shown here is derived from an EMBL/GenBank/DDBJ whole genome shotgun (WGS) entry which is preliminary data.</text>
</comment>
<evidence type="ECO:0000256" key="2">
    <source>
        <dbReference type="ARBA" id="ARBA00022679"/>
    </source>
</evidence>
<comment type="catalytic activity">
    <reaction evidence="8 9">
        <text>sn-glycerol 1-phosphate + (2E,6E,10E)-geranylgeranyl diphosphate = sn-3-O-(geranylgeranyl)glycerol 1-phosphate + diphosphate</text>
        <dbReference type="Rhea" id="RHEA:23404"/>
        <dbReference type="ChEBI" id="CHEBI:33019"/>
        <dbReference type="ChEBI" id="CHEBI:57677"/>
        <dbReference type="ChEBI" id="CHEBI:57685"/>
        <dbReference type="ChEBI" id="CHEBI:58756"/>
        <dbReference type="EC" id="2.5.1.41"/>
    </reaction>
</comment>
<dbReference type="HAMAP" id="MF_00112">
    <property type="entry name" value="GGGP_HepGP_synthase"/>
    <property type="match status" value="1"/>
</dbReference>
<organism evidence="10 11">
    <name type="scientific">Methanimicrococcus blatticola</name>
    <dbReference type="NCBI Taxonomy" id="91560"/>
    <lineage>
        <taxon>Archaea</taxon>
        <taxon>Methanobacteriati</taxon>
        <taxon>Methanobacteriota</taxon>
        <taxon>Stenosarchaea group</taxon>
        <taxon>Methanomicrobia</taxon>
        <taxon>Methanosarcinales</taxon>
        <taxon>Methanosarcinaceae</taxon>
        <taxon>Methanimicrococcus</taxon>
    </lineage>
</organism>
<keyword evidence="3 9" id="KW-0479">Metal-binding</keyword>
<keyword evidence="9" id="KW-0963">Cytoplasm</keyword>
<dbReference type="Pfam" id="PF01884">
    <property type="entry name" value="PcrB"/>
    <property type="match status" value="1"/>
</dbReference>
<comment type="pathway">
    <text evidence="9">Membrane lipid metabolism; glycerophospholipid metabolism.</text>
</comment>
<proteinExistence type="inferred from homology"/>
<dbReference type="NCBIfam" id="NF003198">
    <property type="entry name" value="PRK04169.1-2"/>
    <property type="match status" value="1"/>
</dbReference>
<dbReference type="GO" id="GO:0120536">
    <property type="term" value="F:heptaprenylglyceryl phosphate synthase activity"/>
    <property type="evidence" value="ECO:0007669"/>
    <property type="project" value="UniProtKB-ARBA"/>
</dbReference>
<feature type="binding site" evidence="9">
    <location>
        <begin position="171"/>
        <end position="177"/>
    </location>
    <ligand>
        <name>sn-glycerol 1-phosphate</name>
        <dbReference type="ChEBI" id="CHEBI:57685"/>
    </ligand>
</feature>
<keyword evidence="4 9" id="KW-0460">Magnesium</keyword>
<dbReference type="FunFam" id="3.20.20.390:FF:000001">
    <property type="entry name" value="Heptaprenylglyceryl phosphate synthase"/>
    <property type="match status" value="1"/>
</dbReference>
<evidence type="ECO:0000256" key="1">
    <source>
        <dbReference type="ARBA" id="ARBA00022516"/>
    </source>
</evidence>
<dbReference type="NCBIfam" id="TIGR01769">
    <property type="entry name" value="GGGP"/>
    <property type="match status" value="1"/>
</dbReference>
<dbReference type="InterPro" id="IPR010946">
    <property type="entry name" value="GGGP_synth"/>
</dbReference>
<accession>A0A484F3A4</accession>
<evidence type="ECO:0000256" key="6">
    <source>
        <dbReference type="ARBA" id="ARBA00023209"/>
    </source>
</evidence>
<name>A0A484F3A4_9EURY</name>
<dbReference type="InterPro" id="IPR008205">
    <property type="entry name" value="GGGP_HepGP_synthase"/>
</dbReference>
<comment type="cofactor">
    <cofactor evidence="9">
        <name>Mg(2+)</name>
        <dbReference type="ChEBI" id="CHEBI:18420"/>
    </cofactor>
</comment>
<dbReference type="GO" id="GO:0046474">
    <property type="term" value="P:glycerophospholipid biosynthetic process"/>
    <property type="evidence" value="ECO:0007669"/>
    <property type="project" value="UniProtKB-UniRule"/>
</dbReference>
<evidence type="ECO:0000256" key="9">
    <source>
        <dbReference type="HAMAP-Rule" id="MF_00112"/>
    </source>
</evidence>
<dbReference type="PANTHER" id="PTHR40029:SF2">
    <property type="entry name" value="HEPTAPRENYLGLYCERYL PHOSPHATE SYNTHASE"/>
    <property type="match status" value="1"/>
</dbReference>
<dbReference type="EMBL" id="SNYS01000010">
    <property type="protein sequence ID" value="TDQ67783.1"/>
    <property type="molecule type" value="Genomic_DNA"/>
</dbReference>
<dbReference type="EC" id="2.5.1.41" evidence="9"/>